<keyword evidence="7" id="KW-1185">Reference proteome</keyword>
<protein>
    <submittedName>
        <fullName evidence="6">IclR family transcriptional regulator</fullName>
    </submittedName>
</protein>
<dbReference type="SUPFAM" id="SSF46785">
    <property type="entry name" value="Winged helix' DNA-binding domain"/>
    <property type="match status" value="1"/>
</dbReference>
<feature type="domain" description="IclR-ED" evidence="5">
    <location>
        <begin position="71"/>
        <end position="253"/>
    </location>
</feature>
<keyword evidence="1" id="KW-0805">Transcription regulation</keyword>
<keyword evidence="2" id="KW-0238">DNA-binding</keyword>
<dbReference type="PROSITE" id="PS51078">
    <property type="entry name" value="ICLR_ED"/>
    <property type="match status" value="1"/>
</dbReference>
<dbReference type="SMART" id="SM00346">
    <property type="entry name" value="HTH_ICLR"/>
    <property type="match status" value="1"/>
</dbReference>
<accession>A0A845QYH7</accession>
<proteinExistence type="predicted"/>
<sequence>MIMSSKNLSSIEKSILILNKLSDTPYEYKAQELADILEINKTTIHRILNVFLENDLVIKDNLTKMYRLGPQVYRLGSVYLNNFNFENKVEEILNEISAEAKESVGLAIRDREKIISLYEIELYQPMKMNYRPGIFYPINRGCYGKCLMAYYDREKVIKILQKETYEKVAKNTLTTTQKILQEYEKIKKDGYVTSIEESFKYAIGVGIPIFNSKREVVACLAVSFLKTDDYMKKIEKLKEILFKYRPKVEKYIP</sequence>
<dbReference type="PANTHER" id="PTHR30136:SF35">
    <property type="entry name" value="HTH-TYPE TRANSCRIPTIONAL REGULATOR RV1719"/>
    <property type="match status" value="1"/>
</dbReference>
<feature type="domain" description="HTH iclR-type" evidence="4">
    <location>
        <begin position="8"/>
        <end position="70"/>
    </location>
</feature>
<evidence type="ECO:0000313" key="7">
    <source>
        <dbReference type="Proteomes" id="UP000467132"/>
    </source>
</evidence>
<dbReference type="Gene3D" id="1.10.10.10">
    <property type="entry name" value="Winged helix-like DNA-binding domain superfamily/Winged helix DNA-binding domain"/>
    <property type="match status" value="1"/>
</dbReference>
<dbReference type="SUPFAM" id="SSF55781">
    <property type="entry name" value="GAF domain-like"/>
    <property type="match status" value="1"/>
</dbReference>
<organism evidence="6 7">
    <name type="scientific">Senegalia massiliensis</name>
    <dbReference type="NCBI Taxonomy" id="1720316"/>
    <lineage>
        <taxon>Bacteria</taxon>
        <taxon>Bacillati</taxon>
        <taxon>Bacillota</taxon>
        <taxon>Clostridia</taxon>
        <taxon>Eubacteriales</taxon>
        <taxon>Clostridiaceae</taxon>
        <taxon>Senegalia</taxon>
    </lineage>
</organism>
<dbReference type="InterPro" id="IPR014757">
    <property type="entry name" value="Tscrpt_reg_IclR_C"/>
</dbReference>
<evidence type="ECO:0000256" key="3">
    <source>
        <dbReference type="ARBA" id="ARBA00023163"/>
    </source>
</evidence>
<evidence type="ECO:0000259" key="4">
    <source>
        <dbReference type="PROSITE" id="PS51077"/>
    </source>
</evidence>
<dbReference type="PANTHER" id="PTHR30136">
    <property type="entry name" value="HELIX-TURN-HELIX TRANSCRIPTIONAL REGULATOR, ICLR FAMILY"/>
    <property type="match status" value="1"/>
</dbReference>
<dbReference type="InterPro" id="IPR050707">
    <property type="entry name" value="HTH_MetabolicPath_Reg"/>
</dbReference>
<evidence type="ECO:0000256" key="2">
    <source>
        <dbReference type="ARBA" id="ARBA00023125"/>
    </source>
</evidence>
<dbReference type="AlphaFoldDB" id="A0A845QYH7"/>
<dbReference type="GO" id="GO:0045892">
    <property type="term" value="P:negative regulation of DNA-templated transcription"/>
    <property type="evidence" value="ECO:0007669"/>
    <property type="project" value="TreeGrafter"/>
</dbReference>
<dbReference type="Gene3D" id="3.30.450.40">
    <property type="match status" value="1"/>
</dbReference>
<gene>
    <name evidence="6" type="ORF">D3Z33_10775</name>
</gene>
<dbReference type="EMBL" id="QXXA01000011">
    <property type="protein sequence ID" value="NBI07331.1"/>
    <property type="molecule type" value="Genomic_DNA"/>
</dbReference>
<evidence type="ECO:0000256" key="1">
    <source>
        <dbReference type="ARBA" id="ARBA00023015"/>
    </source>
</evidence>
<dbReference type="InterPro" id="IPR036390">
    <property type="entry name" value="WH_DNA-bd_sf"/>
</dbReference>
<dbReference type="PROSITE" id="PS51077">
    <property type="entry name" value="HTH_ICLR"/>
    <property type="match status" value="1"/>
</dbReference>
<reference evidence="6 7" key="1">
    <citation type="submission" date="2018-08" db="EMBL/GenBank/DDBJ databases">
        <title>Murine metabolic-syndrome-specific gut microbial biobank.</title>
        <authorList>
            <person name="Liu C."/>
        </authorList>
    </citation>
    <scope>NUCLEOTIDE SEQUENCE [LARGE SCALE GENOMIC DNA]</scope>
    <source>
        <strain evidence="6 7">583</strain>
    </source>
</reference>
<dbReference type="GO" id="GO:0003677">
    <property type="term" value="F:DNA binding"/>
    <property type="evidence" value="ECO:0007669"/>
    <property type="project" value="UniProtKB-KW"/>
</dbReference>
<dbReference type="Pfam" id="PF01614">
    <property type="entry name" value="IclR_C"/>
    <property type="match status" value="1"/>
</dbReference>
<evidence type="ECO:0000259" key="5">
    <source>
        <dbReference type="PROSITE" id="PS51078"/>
    </source>
</evidence>
<keyword evidence="3" id="KW-0804">Transcription</keyword>
<evidence type="ECO:0000313" key="6">
    <source>
        <dbReference type="EMBL" id="NBI07331.1"/>
    </source>
</evidence>
<name>A0A845QYH7_9CLOT</name>
<dbReference type="InterPro" id="IPR005471">
    <property type="entry name" value="Tscrpt_reg_IclR_N"/>
</dbReference>
<dbReference type="Pfam" id="PF09339">
    <property type="entry name" value="HTH_IclR"/>
    <property type="match status" value="1"/>
</dbReference>
<dbReference type="GO" id="GO:0003700">
    <property type="term" value="F:DNA-binding transcription factor activity"/>
    <property type="evidence" value="ECO:0007669"/>
    <property type="project" value="TreeGrafter"/>
</dbReference>
<comment type="caution">
    <text evidence="6">The sequence shown here is derived from an EMBL/GenBank/DDBJ whole genome shotgun (WGS) entry which is preliminary data.</text>
</comment>
<dbReference type="Proteomes" id="UP000467132">
    <property type="component" value="Unassembled WGS sequence"/>
</dbReference>
<dbReference type="InterPro" id="IPR029016">
    <property type="entry name" value="GAF-like_dom_sf"/>
</dbReference>
<dbReference type="InterPro" id="IPR036388">
    <property type="entry name" value="WH-like_DNA-bd_sf"/>
</dbReference>